<reference evidence="8" key="1">
    <citation type="journal article" date="2023" name="Mol. Phylogenet. Evol.">
        <title>Genome-scale phylogeny and comparative genomics of the fungal order Sordariales.</title>
        <authorList>
            <person name="Hensen N."/>
            <person name="Bonometti L."/>
            <person name="Westerberg I."/>
            <person name="Brannstrom I.O."/>
            <person name="Guillou S."/>
            <person name="Cros-Aarteil S."/>
            <person name="Calhoun S."/>
            <person name="Haridas S."/>
            <person name="Kuo A."/>
            <person name="Mondo S."/>
            <person name="Pangilinan J."/>
            <person name="Riley R."/>
            <person name="LaButti K."/>
            <person name="Andreopoulos B."/>
            <person name="Lipzen A."/>
            <person name="Chen C."/>
            <person name="Yan M."/>
            <person name="Daum C."/>
            <person name="Ng V."/>
            <person name="Clum A."/>
            <person name="Steindorff A."/>
            <person name="Ohm R.A."/>
            <person name="Martin F."/>
            <person name="Silar P."/>
            <person name="Natvig D.O."/>
            <person name="Lalanne C."/>
            <person name="Gautier V."/>
            <person name="Ament-Velasquez S.L."/>
            <person name="Kruys A."/>
            <person name="Hutchinson M.I."/>
            <person name="Powell A.J."/>
            <person name="Barry K."/>
            <person name="Miller A.N."/>
            <person name="Grigoriev I.V."/>
            <person name="Debuchy R."/>
            <person name="Gladieux P."/>
            <person name="Hiltunen Thoren M."/>
            <person name="Johannesson H."/>
        </authorList>
    </citation>
    <scope>NUCLEOTIDE SEQUENCE</scope>
    <source>
        <strain evidence="8">CBS 333.67</strain>
    </source>
</reference>
<evidence type="ECO:0000256" key="1">
    <source>
        <dbReference type="ARBA" id="ARBA00004473"/>
    </source>
</evidence>
<dbReference type="InterPro" id="IPR018617">
    <property type="entry name" value="Ima1_N"/>
</dbReference>
<comment type="subcellular location">
    <subcellularLocation>
        <location evidence="1">Nucleus inner membrane</location>
        <topology evidence="1">Multi-pass membrane protein</topology>
    </subcellularLocation>
</comment>
<sequence length="628" mass="70293">MPRLRRNRYLTCFYCGRRTSTPYDGRIRRFDCPTCDATNYLDENGDIADPPVATDKEATPRQYAVPRPVSPPLSPSRDPIFCATCLKNQHLLSASLAQYLPDPDDPEYAERERNFYRFRRNQENLYPQICDKCEPKVRERLEQAVYTAKTDLLRRMLDRSASARKTLKTQGWLELFQAAGKWLWIAGFVLQLAWHAVVVHMLVSEYFLWAGLDESLFTFRLLRICGPFVARLPSAERLLGWSTLASILGLWWNPRFAQVFRGFTRHISGVTKWYFFQAVALVIRICLPKVDLTTPGPRLHHLKIAGHAFAAAFSLIIFNLAARSIKIDTAPLFGSKPIQLREPSEPSISSSSSSRPDDTKVMAELLDEIIRSPTSSTPPSPVDLSPSIPRRSNHPPMGHAHTQAAQTISSSLQHLNSLSFADHPASSRHSSSYYASEEMDWSPTPASSSASSSSSYFTSDFKSPYRAFNTQGQRQSQPFGSAPTEPREKPFWYRVPPAPTTPAQRVFNPPNQPRLRPSPVDQRQRQQQQQVRFRGDGTTLARDGGGTTTNKAVGMMGLGTGGATSAEKKQPVAFAEPSFFADVVVGGERAKSDPRNELSSMFGKGFKLEEGRSKEGGGWLKRFVGGRE</sequence>
<dbReference type="AlphaFoldDB" id="A0AAJ0M058"/>
<dbReference type="PANTHER" id="PTHR28538">
    <property type="entry name" value="INTEGRAL INNER NUCLEAR MEMBRANE PROTEIN IMA1"/>
    <property type="match status" value="1"/>
</dbReference>
<organism evidence="8 9">
    <name type="scientific">Chaetomium strumarium</name>
    <dbReference type="NCBI Taxonomy" id="1170767"/>
    <lineage>
        <taxon>Eukaryota</taxon>
        <taxon>Fungi</taxon>
        <taxon>Dikarya</taxon>
        <taxon>Ascomycota</taxon>
        <taxon>Pezizomycotina</taxon>
        <taxon>Sordariomycetes</taxon>
        <taxon>Sordariomycetidae</taxon>
        <taxon>Sordariales</taxon>
        <taxon>Chaetomiaceae</taxon>
        <taxon>Chaetomium</taxon>
    </lineage>
</organism>
<dbReference type="GeneID" id="87881774"/>
<reference evidence="8" key="2">
    <citation type="submission" date="2023-06" db="EMBL/GenBank/DDBJ databases">
        <authorList>
            <consortium name="Lawrence Berkeley National Laboratory"/>
            <person name="Mondo S.J."/>
            <person name="Hensen N."/>
            <person name="Bonometti L."/>
            <person name="Westerberg I."/>
            <person name="Brannstrom I.O."/>
            <person name="Guillou S."/>
            <person name="Cros-Aarteil S."/>
            <person name="Calhoun S."/>
            <person name="Haridas S."/>
            <person name="Kuo A."/>
            <person name="Pangilinan J."/>
            <person name="Riley R."/>
            <person name="Labutti K."/>
            <person name="Andreopoulos B."/>
            <person name="Lipzen A."/>
            <person name="Chen C."/>
            <person name="Yanf M."/>
            <person name="Daum C."/>
            <person name="Ng V."/>
            <person name="Clum A."/>
            <person name="Steindorff A."/>
            <person name="Ohm R."/>
            <person name="Martin F."/>
            <person name="Silar P."/>
            <person name="Natvig D."/>
            <person name="Lalanne C."/>
            <person name="Gautier V."/>
            <person name="Ament-Velasquez S.L."/>
            <person name="Kruys A."/>
            <person name="Hutchinson M.I."/>
            <person name="Powell A.J."/>
            <person name="Barry K."/>
            <person name="Miller A.N."/>
            <person name="Grigoriev I.V."/>
            <person name="Debuchy R."/>
            <person name="Gladieux P."/>
            <person name="Thoren M.H."/>
            <person name="Johannesson H."/>
        </authorList>
    </citation>
    <scope>NUCLEOTIDE SEQUENCE</scope>
    <source>
        <strain evidence="8">CBS 333.67</strain>
    </source>
</reference>
<evidence type="ECO:0000259" key="7">
    <source>
        <dbReference type="Pfam" id="PF09779"/>
    </source>
</evidence>
<proteinExistence type="predicted"/>
<protein>
    <submittedName>
        <fullName evidence="8">Ima1 N-terminal domain-containing protein</fullName>
    </submittedName>
</protein>
<evidence type="ECO:0000313" key="9">
    <source>
        <dbReference type="Proteomes" id="UP001273166"/>
    </source>
</evidence>
<dbReference type="GO" id="GO:0071765">
    <property type="term" value="P:nuclear inner membrane organization"/>
    <property type="evidence" value="ECO:0007669"/>
    <property type="project" value="InterPro"/>
</dbReference>
<feature type="compositionally biased region" description="Polar residues" evidence="6">
    <location>
        <begin position="470"/>
        <end position="479"/>
    </location>
</feature>
<evidence type="ECO:0000256" key="3">
    <source>
        <dbReference type="ARBA" id="ARBA00022989"/>
    </source>
</evidence>
<gene>
    <name evidence="8" type="ORF">B0T15DRAFT_231104</name>
</gene>
<dbReference type="GO" id="GO:0044732">
    <property type="term" value="C:mitotic spindle pole body"/>
    <property type="evidence" value="ECO:0007669"/>
    <property type="project" value="TreeGrafter"/>
</dbReference>
<evidence type="ECO:0000256" key="4">
    <source>
        <dbReference type="ARBA" id="ARBA00023136"/>
    </source>
</evidence>
<evidence type="ECO:0000256" key="2">
    <source>
        <dbReference type="ARBA" id="ARBA00022692"/>
    </source>
</evidence>
<keyword evidence="2" id="KW-0812">Transmembrane</keyword>
<accession>A0AAJ0M058</accession>
<dbReference type="PANTHER" id="PTHR28538:SF1">
    <property type="entry name" value="INTEGRAL INNER NUCLEAR MEMBRANE PROTEIN IMA1"/>
    <property type="match status" value="1"/>
</dbReference>
<evidence type="ECO:0000256" key="5">
    <source>
        <dbReference type="ARBA" id="ARBA00023242"/>
    </source>
</evidence>
<keyword evidence="4" id="KW-0472">Membrane</keyword>
<evidence type="ECO:0000313" key="8">
    <source>
        <dbReference type="EMBL" id="KAK3304127.1"/>
    </source>
</evidence>
<dbReference type="Proteomes" id="UP001273166">
    <property type="component" value="Unassembled WGS sequence"/>
</dbReference>
<dbReference type="EMBL" id="JAUDZG010000005">
    <property type="protein sequence ID" value="KAK3304127.1"/>
    <property type="molecule type" value="Genomic_DNA"/>
</dbReference>
<dbReference type="Pfam" id="PF09779">
    <property type="entry name" value="Ima1_N"/>
    <property type="match status" value="1"/>
</dbReference>
<dbReference type="GO" id="GO:0034992">
    <property type="term" value="C:microtubule organizing center attachment site"/>
    <property type="evidence" value="ECO:0007669"/>
    <property type="project" value="TreeGrafter"/>
</dbReference>
<comment type="caution">
    <text evidence="8">The sequence shown here is derived from an EMBL/GenBank/DDBJ whole genome shotgun (WGS) entry which is preliminary data.</text>
</comment>
<keyword evidence="9" id="KW-1185">Reference proteome</keyword>
<feature type="region of interest" description="Disordered" evidence="6">
    <location>
        <begin position="470"/>
        <end position="551"/>
    </location>
</feature>
<dbReference type="InterPro" id="IPR042321">
    <property type="entry name" value="Ima1"/>
</dbReference>
<keyword evidence="3" id="KW-1133">Transmembrane helix</keyword>
<feature type="domain" description="Ima1 N-terminal" evidence="7">
    <location>
        <begin position="10"/>
        <end position="137"/>
    </location>
</feature>
<evidence type="ECO:0000256" key="6">
    <source>
        <dbReference type="SAM" id="MobiDB-lite"/>
    </source>
</evidence>
<feature type="region of interest" description="Disordered" evidence="6">
    <location>
        <begin position="46"/>
        <end position="74"/>
    </location>
</feature>
<feature type="region of interest" description="Disordered" evidence="6">
    <location>
        <begin position="370"/>
        <end position="407"/>
    </location>
</feature>
<dbReference type="RefSeq" id="XP_062719907.1">
    <property type="nucleotide sequence ID" value="XM_062862945.1"/>
</dbReference>
<name>A0AAJ0M058_9PEZI</name>
<keyword evidence="5" id="KW-0539">Nucleus</keyword>
<dbReference type="GO" id="GO:0034506">
    <property type="term" value="C:chromosome, centromeric core domain"/>
    <property type="evidence" value="ECO:0007669"/>
    <property type="project" value="TreeGrafter"/>
</dbReference>
<dbReference type="GO" id="GO:0005637">
    <property type="term" value="C:nuclear inner membrane"/>
    <property type="evidence" value="ECO:0007669"/>
    <property type="project" value="UniProtKB-SubCell"/>
</dbReference>